<dbReference type="Proteomes" id="UP001497525">
    <property type="component" value="Unassembled WGS sequence"/>
</dbReference>
<proteinExistence type="predicted"/>
<evidence type="ECO:0000256" key="1">
    <source>
        <dbReference type="ARBA" id="ARBA00022723"/>
    </source>
</evidence>
<feature type="compositionally biased region" description="Polar residues" evidence="8">
    <location>
        <begin position="159"/>
        <end position="173"/>
    </location>
</feature>
<dbReference type="PROSITE" id="PS00028">
    <property type="entry name" value="ZINC_FINGER_C2H2_1"/>
    <property type="match status" value="6"/>
</dbReference>
<evidence type="ECO:0000256" key="6">
    <source>
        <dbReference type="ARBA" id="ARBA00023163"/>
    </source>
</evidence>
<dbReference type="InterPro" id="IPR013087">
    <property type="entry name" value="Znf_C2H2_type"/>
</dbReference>
<feature type="compositionally biased region" description="Polar residues" evidence="8">
    <location>
        <begin position="1562"/>
        <end position="1574"/>
    </location>
</feature>
<feature type="compositionally biased region" description="Polar residues" evidence="8">
    <location>
        <begin position="1091"/>
        <end position="1114"/>
    </location>
</feature>
<evidence type="ECO:0000256" key="3">
    <source>
        <dbReference type="ARBA" id="ARBA00022771"/>
    </source>
</evidence>
<dbReference type="FunFam" id="3.30.160.60:FF:000032">
    <property type="entry name" value="Krueppel-like factor 4"/>
    <property type="match status" value="1"/>
</dbReference>
<feature type="domain" description="C2H2-type" evidence="9">
    <location>
        <begin position="420"/>
        <end position="449"/>
    </location>
</feature>
<feature type="region of interest" description="Disordered" evidence="8">
    <location>
        <begin position="820"/>
        <end position="841"/>
    </location>
</feature>
<feature type="compositionally biased region" description="Basic and acidic residues" evidence="8">
    <location>
        <begin position="63"/>
        <end position="81"/>
    </location>
</feature>
<evidence type="ECO:0000259" key="9">
    <source>
        <dbReference type="PROSITE" id="PS50157"/>
    </source>
</evidence>
<feature type="compositionally biased region" description="Basic and acidic residues" evidence="8">
    <location>
        <begin position="27"/>
        <end position="43"/>
    </location>
</feature>
<feature type="compositionally biased region" description="Polar residues" evidence="8">
    <location>
        <begin position="1239"/>
        <end position="1273"/>
    </location>
</feature>
<keyword evidence="6" id="KW-0804">Transcription</keyword>
<keyword evidence="2" id="KW-0677">Repeat</keyword>
<feature type="region of interest" description="Disordered" evidence="8">
    <location>
        <begin position="149"/>
        <end position="201"/>
    </location>
</feature>
<evidence type="ECO:0000256" key="5">
    <source>
        <dbReference type="ARBA" id="ARBA00023015"/>
    </source>
</evidence>
<feature type="compositionally biased region" description="Acidic residues" evidence="8">
    <location>
        <begin position="44"/>
        <end position="62"/>
    </location>
</feature>
<dbReference type="GO" id="GO:0005634">
    <property type="term" value="C:nucleus"/>
    <property type="evidence" value="ECO:0007669"/>
    <property type="project" value="TreeGrafter"/>
</dbReference>
<evidence type="ECO:0000313" key="10">
    <source>
        <dbReference type="EMBL" id="CAL5133776.1"/>
    </source>
</evidence>
<feature type="region of interest" description="Disordered" evidence="8">
    <location>
        <begin position="1077"/>
        <end position="1162"/>
    </location>
</feature>
<dbReference type="Gene3D" id="3.30.160.60">
    <property type="entry name" value="Classic Zinc Finger"/>
    <property type="match status" value="5"/>
</dbReference>
<dbReference type="Pfam" id="PF00096">
    <property type="entry name" value="zf-C2H2"/>
    <property type="match status" value="2"/>
</dbReference>
<dbReference type="PANTHER" id="PTHR24408:SF64">
    <property type="entry name" value="LINKING IMMUNITY AND METABOLISM-RELATED"/>
    <property type="match status" value="1"/>
</dbReference>
<feature type="region of interest" description="Disordered" evidence="8">
    <location>
        <begin position="1011"/>
        <end position="1036"/>
    </location>
</feature>
<evidence type="ECO:0000313" key="11">
    <source>
        <dbReference type="Proteomes" id="UP001497525"/>
    </source>
</evidence>
<dbReference type="SUPFAM" id="SSF57667">
    <property type="entry name" value="beta-beta-alpha zinc fingers"/>
    <property type="match status" value="3"/>
</dbReference>
<protein>
    <recommendedName>
        <fullName evidence="9">C2H2-type domain-containing protein</fullName>
    </recommendedName>
</protein>
<keyword evidence="1" id="KW-0479">Metal-binding</keyword>
<feature type="region of interest" description="Disordered" evidence="8">
    <location>
        <begin position="1404"/>
        <end position="1461"/>
    </location>
</feature>
<sequence>MSSAVNSGLAGPVPVLMQSQSLPTDLKAAESEVHVKVHKRVQESESESESDTTSEEDEDTSDDDQRMADNPILKERLKQLDRYATPIRHPTHSPVPASEQVSLPNLYGAGIPTSDAPSLPIYGGSNGPSDLLDGSQTPQEYRVRRLSVVESPNPGSGPASLNTSVTPKHNFSPSYGIAGSGSLSGPSSQHEPPGTTASYNHLPKSFPCKPGDRMTAYHYGAALNDAEPAKIEDSDDSREHVCEVCHAVYANRSSLRSHMKKHINHVSKRHQCDQCPYSTQYGKNLFKHVESMHTADKGSQFRCEGCSRCFSSEILLRDHECLLSQCNAYRCNECGRVFKTKLRLKYHADIHNPRKPYVCDIEGCDRAFRTPKYLKNHRDEFHRMQPKNYLCPVEGCDLIFHRKTHLKRHIATHDDAEKKYHCQWPSCQRRFCSEETLNLHYRKHTGEKPFNCALCLFNCYNKPTLNEHYRLNHAKDATAEGPYKSYNPSVSPLRSQPIRPENFNYNSGHPEAESVSIRETTPMPIVRHRMADILESCASQPPGPLDAEINGILDSLDKESDLPDLFSSGNFEFEHSGADSNFKSQLQHANSDRIPAYGQNNTQPVANSGATGSTFSSNENEEPDSSLTNVLSTILADLQRADVSGSPEEFEKAKANALTLLPTFSTGQQLERQIDAIISEFLESFSDQPIQILRAMFYATRPFTSEESYMVESLEHQLAVDSQLIAPTPPRRRGRRPKLQQQLQPYLQRIYALEPGTAEAMASHLVNVAQHERSSGFYGICHNMGYVRGRGRGCRIRGRSGRPLSLTLRLLPDGTAARASSSMHPVYRPQGIGTRGMGAGRKIRGGIRGRYRIDRPSAVSLSTYNPGADSELAGPMDRFHDPRCFGNSRSSMAENQYGHSLENQDEVDASMQLRATNKTPTETDEEIDELSEADDGEVVTDREYNVRDERNVPQEITSDINLSEDGPMMDRFELQKSRDCQTNREVVNQDTLGEMLEDLGVIVKRIGERAAARRQPDHQESPVYGQPLNLTDMGSNEQTVSDSVASLIIGGSKTPRSRSENLVPSVQLPSMAALASAGMGTPASAGASTPGRLSNPDNQVQSPHFSGSVSQHPSSAPPPHGSNQSNTPLSDINGPSAEEVRSSSNLPPSSQIPSNTTEYKSVHNEYQRPAPMWSCESMCCPATRGDGAMNVDNAGLKSNYSDSPAHTESVARPSNMFLSEDNSDISQSYHPTDLSTRMLGYNNNSLSPQDSPASPKTHRISSPGTNESATNHPQPDFLPPYSAQLSSSAAAMGSLMSAVEAVDHLRSLSALGAKYTASLGMGEDIRHSRGYQNIRLPNYQYMNSQFQQETSPVPTLPNSQRDTTSPIAAFTQPNVQDMFTAPGVPSALNSLLCSRKGDSFLASPTGLNGNGPCSPPQKNEFTGQTNSASGGTLGAYSSYQSPTVPSRCPSRNRSDFPGTGGYPLPTAASISTCSSVSSSSSSARSYLQDLYQQREQQYQQHQQQHQVDVKSPVNELTTRQLLSEAAATAYAHGLGRCDGQSFMGGLPLTSSQHLNHPAGSPRLNSYSSGASFSPNPYHRYSQPDSGSYSHPTNLSDTGEHNFPGVHPTVDFASQNGSGTYLNQNDAYNLYSPHLRQSSLSRSNEQGLPQTATHLAHSIHEVSGLAAAEAAAAAAYAYHQYHQQQQASRQGLGVQSAGAHSHYPNLLNPSPRNYYPGQLEEHFSPRDLALYTAYSERRDPKSAYLAETYRGTQATPGRFLF</sequence>
<feature type="compositionally biased region" description="Basic and acidic residues" evidence="8">
    <location>
        <begin position="1011"/>
        <end position="1020"/>
    </location>
</feature>
<feature type="domain" description="C2H2-type" evidence="9">
    <location>
        <begin position="240"/>
        <end position="270"/>
    </location>
</feature>
<dbReference type="GO" id="GO:0043565">
    <property type="term" value="F:sequence-specific DNA binding"/>
    <property type="evidence" value="ECO:0007669"/>
    <property type="project" value="TreeGrafter"/>
</dbReference>
<feature type="domain" description="C2H2-type" evidence="9">
    <location>
        <begin position="389"/>
        <end position="418"/>
    </location>
</feature>
<dbReference type="PROSITE" id="PS50157">
    <property type="entry name" value="ZINC_FINGER_C2H2_2"/>
    <property type="match status" value="6"/>
</dbReference>
<feature type="compositionally biased region" description="Polar residues" evidence="8">
    <location>
        <begin position="1582"/>
        <end position="1596"/>
    </location>
</feature>
<evidence type="ECO:0000256" key="8">
    <source>
        <dbReference type="SAM" id="MobiDB-lite"/>
    </source>
</evidence>
<feature type="region of interest" description="Disordered" evidence="8">
    <location>
        <begin position="594"/>
        <end position="627"/>
    </location>
</feature>
<comment type="caution">
    <text evidence="10">The sequence shown here is derived from an EMBL/GenBank/DDBJ whole genome shotgun (WGS) entry which is preliminary data.</text>
</comment>
<keyword evidence="3 7" id="KW-0863">Zinc-finger</keyword>
<feature type="domain" description="C2H2-type" evidence="9">
    <location>
        <begin position="270"/>
        <end position="298"/>
    </location>
</feature>
<feature type="region of interest" description="Disordered" evidence="8">
    <location>
        <begin position="24"/>
        <end position="100"/>
    </location>
</feature>
<feature type="compositionally biased region" description="Polar residues" evidence="8">
    <location>
        <begin position="598"/>
        <end position="618"/>
    </location>
</feature>
<feature type="compositionally biased region" description="Polar residues" evidence="8">
    <location>
        <begin position="1142"/>
        <end position="1159"/>
    </location>
</feature>
<feature type="domain" description="C2H2-type" evidence="9">
    <location>
        <begin position="357"/>
        <end position="387"/>
    </location>
</feature>
<keyword evidence="4" id="KW-0862">Zinc</keyword>
<dbReference type="PANTHER" id="PTHR24408">
    <property type="entry name" value="ZINC FINGER PROTEIN"/>
    <property type="match status" value="1"/>
</dbReference>
<dbReference type="SMART" id="SM00355">
    <property type="entry name" value="ZnF_C2H2"/>
    <property type="match status" value="8"/>
</dbReference>
<feature type="compositionally biased region" description="Polar residues" evidence="8">
    <location>
        <begin position="1121"/>
        <end position="1130"/>
    </location>
</feature>
<dbReference type="GO" id="GO:0000981">
    <property type="term" value="F:DNA-binding transcription factor activity, RNA polymerase II-specific"/>
    <property type="evidence" value="ECO:0007669"/>
    <property type="project" value="TreeGrafter"/>
</dbReference>
<gene>
    <name evidence="10" type="ORF">CDAUBV1_LOCUS7020</name>
</gene>
<feature type="compositionally biased region" description="Polar residues" evidence="8">
    <location>
        <begin position="181"/>
        <end position="199"/>
    </location>
</feature>
<evidence type="ECO:0000256" key="4">
    <source>
        <dbReference type="ARBA" id="ARBA00022833"/>
    </source>
</evidence>
<dbReference type="EMBL" id="CAXLJL010000157">
    <property type="protein sequence ID" value="CAL5133776.1"/>
    <property type="molecule type" value="Genomic_DNA"/>
</dbReference>
<reference evidence="10" key="1">
    <citation type="submission" date="2024-06" db="EMBL/GenBank/DDBJ databases">
        <authorList>
            <person name="Liu X."/>
            <person name="Lenzi L."/>
            <person name="Haldenby T S."/>
            <person name="Uol C."/>
        </authorList>
    </citation>
    <scope>NUCLEOTIDE SEQUENCE</scope>
</reference>
<feature type="region of interest" description="Disordered" evidence="8">
    <location>
        <begin position="1239"/>
        <end position="1280"/>
    </location>
</feature>
<dbReference type="GO" id="GO:0008270">
    <property type="term" value="F:zinc ion binding"/>
    <property type="evidence" value="ECO:0007669"/>
    <property type="project" value="UniProtKB-KW"/>
</dbReference>
<organism evidence="10 11">
    <name type="scientific">Calicophoron daubneyi</name>
    <name type="common">Rumen fluke</name>
    <name type="synonym">Paramphistomum daubneyi</name>
    <dbReference type="NCBI Taxonomy" id="300641"/>
    <lineage>
        <taxon>Eukaryota</taxon>
        <taxon>Metazoa</taxon>
        <taxon>Spiralia</taxon>
        <taxon>Lophotrochozoa</taxon>
        <taxon>Platyhelminthes</taxon>
        <taxon>Trematoda</taxon>
        <taxon>Digenea</taxon>
        <taxon>Plagiorchiida</taxon>
        <taxon>Pronocephalata</taxon>
        <taxon>Paramphistomoidea</taxon>
        <taxon>Paramphistomidae</taxon>
        <taxon>Calicophoron</taxon>
    </lineage>
</organism>
<feature type="region of interest" description="Disordered" evidence="8">
    <location>
        <begin position="1687"/>
        <end position="1718"/>
    </location>
</feature>
<accession>A0AAV2TA92</accession>
<feature type="compositionally biased region" description="Polar residues" evidence="8">
    <location>
        <begin position="1416"/>
        <end position="1444"/>
    </location>
</feature>
<keyword evidence="5" id="KW-0805">Transcription regulation</keyword>
<feature type="domain" description="C2H2-type" evidence="9">
    <location>
        <begin position="329"/>
        <end position="356"/>
    </location>
</feature>
<evidence type="ECO:0000256" key="7">
    <source>
        <dbReference type="PROSITE-ProRule" id="PRU00042"/>
    </source>
</evidence>
<evidence type="ECO:0000256" key="2">
    <source>
        <dbReference type="ARBA" id="ARBA00022737"/>
    </source>
</evidence>
<feature type="region of interest" description="Disordered" evidence="8">
    <location>
        <begin position="1553"/>
        <end position="1617"/>
    </location>
</feature>
<dbReference type="InterPro" id="IPR036236">
    <property type="entry name" value="Znf_C2H2_sf"/>
</dbReference>
<name>A0AAV2TA92_CALDB</name>